<gene>
    <name evidence="1" type="ORF">V7S43_017126</name>
</gene>
<sequence>MMKSNLKLSWEWRMPHLTNAATKAEFGMTSNLARSKNPEMLQLLKKVTKTVTQVRSVEVVGDLNEELVRLLGVEKEKKLVDYKLHRFMSLTRAFDLIVKHWDVLCLSYEERKES</sequence>
<dbReference type="EMBL" id="JBIMZQ010000059">
    <property type="protein sequence ID" value="KAL3657927.1"/>
    <property type="molecule type" value="Genomic_DNA"/>
</dbReference>
<proteinExistence type="predicted"/>
<organism evidence="1 2">
    <name type="scientific">Phytophthora oleae</name>
    <dbReference type="NCBI Taxonomy" id="2107226"/>
    <lineage>
        <taxon>Eukaryota</taxon>
        <taxon>Sar</taxon>
        <taxon>Stramenopiles</taxon>
        <taxon>Oomycota</taxon>
        <taxon>Peronosporomycetes</taxon>
        <taxon>Peronosporales</taxon>
        <taxon>Peronosporaceae</taxon>
        <taxon>Phytophthora</taxon>
    </lineage>
</organism>
<reference evidence="1 2" key="1">
    <citation type="submission" date="2024-09" db="EMBL/GenBank/DDBJ databases">
        <title>Genome sequencing and assembly of Phytophthora oleae, isolate VK10A, causative agent of rot of olive drupes.</title>
        <authorList>
            <person name="Conti Taguali S."/>
            <person name="Riolo M."/>
            <person name="La Spada F."/>
            <person name="Cacciola S.O."/>
            <person name="Dionisio G."/>
        </authorList>
    </citation>
    <scope>NUCLEOTIDE SEQUENCE [LARGE SCALE GENOMIC DNA]</scope>
    <source>
        <strain evidence="1 2">VK10A</strain>
    </source>
</reference>
<keyword evidence="2" id="KW-1185">Reference proteome</keyword>
<evidence type="ECO:0000313" key="2">
    <source>
        <dbReference type="Proteomes" id="UP001632037"/>
    </source>
</evidence>
<dbReference type="AlphaFoldDB" id="A0ABD3EUF0"/>
<comment type="caution">
    <text evidence="1">The sequence shown here is derived from an EMBL/GenBank/DDBJ whole genome shotgun (WGS) entry which is preliminary data.</text>
</comment>
<protein>
    <recommendedName>
        <fullName evidence="3">RxLR effector protein</fullName>
    </recommendedName>
</protein>
<name>A0ABD3EUF0_9STRA</name>
<accession>A0ABD3EUF0</accession>
<evidence type="ECO:0008006" key="3">
    <source>
        <dbReference type="Google" id="ProtNLM"/>
    </source>
</evidence>
<dbReference type="Proteomes" id="UP001632037">
    <property type="component" value="Unassembled WGS sequence"/>
</dbReference>
<evidence type="ECO:0000313" key="1">
    <source>
        <dbReference type="EMBL" id="KAL3657927.1"/>
    </source>
</evidence>